<dbReference type="PANTHER" id="PTHR11012">
    <property type="entry name" value="PROTEIN KINASE-LIKE DOMAIN-CONTAINING"/>
    <property type="match status" value="1"/>
</dbReference>
<feature type="domain" description="CHK kinase-like" evidence="1">
    <location>
        <begin position="121"/>
        <end position="265"/>
    </location>
</feature>
<dbReference type="Proteomes" id="UP001153709">
    <property type="component" value="Chromosome 8"/>
</dbReference>
<evidence type="ECO:0000259" key="1">
    <source>
        <dbReference type="SMART" id="SM00587"/>
    </source>
</evidence>
<proteinExistence type="predicted"/>
<evidence type="ECO:0000313" key="3">
    <source>
        <dbReference type="Proteomes" id="UP001153709"/>
    </source>
</evidence>
<dbReference type="SUPFAM" id="SSF56112">
    <property type="entry name" value="Protein kinase-like (PK-like)"/>
    <property type="match status" value="1"/>
</dbReference>
<dbReference type="InterPro" id="IPR015897">
    <property type="entry name" value="CHK_kinase-like"/>
</dbReference>
<dbReference type="InterPro" id="IPR004119">
    <property type="entry name" value="EcKL"/>
</dbReference>
<keyword evidence="3" id="KW-1185">Reference proteome</keyword>
<gene>
    <name evidence="2" type="ORF">DIABBA_LOCUS11913</name>
</gene>
<dbReference type="SMART" id="SM00587">
    <property type="entry name" value="CHK"/>
    <property type="match status" value="1"/>
</dbReference>
<sequence length="268" mass="31408">MLSELQIKQALLWIQESIGTSNLKVNFKEREDNLEGFMADTLLAEVILENDEVLYLFIKIGRLNLPTKAPIVTDCCKREIYFYRNVVSSYQRFLHEKNISEDFLSIPKCYKTLLSNTEEVIVLEDIKRKGYQLFNRRLPMNVSHIKMVLTSLAKLHSISFALKAQKYQEFAKLTENYSSLLGRSIDMYRDSFNNRLDKLIEKFQSYGKHTQAEKVENLKKLDIVDILQRIINDNPQEAIILHGDTHNNNLLFQYKFMEFKEVILPCIA</sequence>
<dbReference type="InterPro" id="IPR011009">
    <property type="entry name" value="Kinase-like_dom_sf"/>
</dbReference>
<reference evidence="2" key="1">
    <citation type="submission" date="2022-01" db="EMBL/GenBank/DDBJ databases">
        <authorList>
            <person name="King R."/>
        </authorList>
    </citation>
    <scope>NUCLEOTIDE SEQUENCE</scope>
</reference>
<organism evidence="2 3">
    <name type="scientific">Diabrotica balteata</name>
    <name type="common">Banded cucumber beetle</name>
    <dbReference type="NCBI Taxonomy" id="107213"/>
    <lineage>
        <taxon>Eukaryota</taxon>
        <taxon>Metazoa</taxon>
        <taxon>Ecdysozoa</taxon>
        <taxon>Arthropoda</taxon>
        <taxon>Hexapoda</taxon>
        <taxon>Insecta</taxon>
        <taxon>Pterygota</taxon>
        <taxon>Neoptera</taxon>
        <taxon>Endopterygota</taxon>
        <taxon>Coleoptera</taxon>
        <taxon>Polyphaga</taxon>
        <taxon>Cucujiformia</taxon>
        <taxon>Chrysomeloidea</taxon>
        <taxon>Chrysomelidae</taxon>
        <taxon>Galerucinae</taxon>
        <taxon>Diabroticina</taxon>
        <taxon>Diabroticites</taxon>
        <taxon>Diabrotica</taxon>
    </lineage>
</organism>
<dbReference type="OrthoDB" id="6739446at2759"/>
<dbReference type="AlphaFoldDB" id="A0A9N9TB79"/>
<protein>
    <recommendedName>
        <fullName evidence="1">CHK kinase-like domain-containing protein</fullName>
    </recommendedName>
</protein>
<dbReference type="Gene3D" id="3.90.1200.10">
    <property type="match status" value="1"/>
</dbReference>
<accession>A0A9N9TB79</accession>
<dbReference type="PANTHER" id="PTHR11012:SF30">
    <property type="entry name" value="PROTEIN KINASE-LIKE DOMAIN-CONTAINING"/>
    <property type="match status" value="1"/>
</dbReference>
<dbReference type="Pfam" id="PF02958">
    <property type="entry name" value="EcKL"/>
    <property type="match status" value="1"/>
</dbReference>
<evidence type="ECO:0000313" key="2">
    <source>
        <dbReference type="EMBL" id="CAG9839112.1"/>
    </source>
</evidence>
<name>A0A9N9TB79_DIABA</name>
<dbReference type="EMBL" id="OU898283">
    <property type="protein sequence ID" value="CAG9839112.1"/>
    <property type="molecule type" value="Genomic_DNA"/>
</dbReference>